<dbReference type="GO" id="GO:0006021">
    <property type="term" value="P:inositol biosynthetic process"/>
    <property type="evidence" value="ECO:0007669"/>
    <property type="project" value="UniProtKB-UniPathway"/>
</dbReference>
<evidence type="ECO:0000256" key="2">
    <source>
        <dbReference type="ARBA" id="ARBA00001946"/>
    </source>
</evidence>
<dbReference type="GO" id="GO:0007165">
    <property type="term" value="P:signal transduction"/>
    <property type="evidence" value="ECO:0007669"/>
    <property type="project" value="TreeGrafter"/>
</dbReference>
<dbReference type="GO" id="GO:0046854">
    <property type="term" value="P:phosphatidylinositol phosphate biosynthetic process"/>
    <property type="evidence" value="ECO:0007669"/>
    <property type="project" value="InterPro"/>
</dbReference>
<dbReference type="Gene3D" id="3.30.540.10">
    <property type="entry name" value="Fructose-1,6-Bisphosphatase, subunit A, domain 1"/>
    <property type="match status" value="1"/>
</dbReference>
<dbReference type="GO" id="GO:0046872">
    <property type="term" value="F:metal ion binding"/>
    <property type="evidence" value="ECO:0007669"/>
    <property type="project" value="UniProtKB-KW"/>
</dbReference>
<reference evidence="11" key="1">
    <citation type="submission" date="2014-05" db="EMBL/GenBank/DDBJ databases">
        <title>The transcriptome of the halophilic microalga Tetraselmis sp. GSL018 isolated from the Great Salt Lake, Utah.</title>
        <authorList>
            <person name="Jinkerson R.E."/>
            <person name="D'Adamo S."/>
            <person name="Posewitz M.C."/>
        </authorList>
    </citation>
    <scope>NUCLEOTIDE SEQUENCE</scope>
    <source>
        <strain evidence="11">GSL018</strain>
    </source>
</reference>
<keyword evidence="8 9" id="KW-0460">Magnesium</keyword>
<evidence type="ECO:0000256" key="6">
    <source>
        <dbReference type="ARBA" id="ARBA00022723"/>
    </source>
</evidence>
<dbReference type="AlphaFoldDB" id="A0A061RKM0"/>
<evidence type="ECO:0000256" key="4">
    <source>
        <dbReference type="ARBA" id="ARBA00009759"/>
    </source>
</evidence>
<evidence type="ECO:0000256" key="3">
    <source>
        <dbReference type="ARBA" id="ARBA00005152"/>
    </source>
</evidence>
<dbReference type="PROSITE" id="PS00630">
    <property type="entry name" value="IMP_2"/>
    <property type="match status" value="1"/>
</dbReference>
<dbReference type="InterPro" id="IPR020552">
    <property type="entry name" value="Inositol_monoPase_Li-sen"/>
</dbReference>
<feature type="binding site" evidence="9">
    <location>
        <position position="102"/>
    </location>
    <ligand>
        <name>Mg(2+)</name>
        <dbReference type="ChEBI" id="CHEBI:18420"/>
        <label>1</label>
        <note>catalytic</note>
    </ligand>
</feature>
<protein>
    <recommendedName>
        <fullName evidence="10">Inositol-1-monophosphatase</fullName>
        <ecNumber evidence="10">3.1.3.25</ecNumber>
    </recommendedName>
</protein>
<dbReference type="InterPro" id="IPR000760">
    <property type="entry name" value="Inositol_monophosphatase-like"/>
</dbReference>
<dbReference type="InterPro" id="IPR020550">
    <property type="entry name" value="Inositol_monophosphatase_CS"/>
</dbReference>
<evidence type="ECO:0000256" key="8">
    <source>
        <dbReference type="ARBA" id="ARBA00022842"/>
    </source>
</evidence>
<dbReference type="PRINTS" id="PR00378">
    <property type="entry name" value="LIIMPHPHTASE"/>
</dbReference>
<feature type="binding site" evidence="9">
    <location>
        <position position="99"/>
    </location>
    <ligand>
        <name>Mg(2+)</name>
        <dbReference type="ChEBI" id="CHEBI:18420"/>
        <label>1</label>
        <note>catalytic</note>
    </ligand>
</feature>
<comment type="catalytic activity">
    <reaction evidence="1 10">
        <text>a myo-inositol phosphate + H2O = myo-inositol + phosphate</text>
        <dbReference type="Rhea" id="RHEA:24056"/>
        <dbReference type="ChEBI" id="CHEBI:15377"/>
        <dbReference type="ChEBI" id="CHEBI:17268"/>
        <dbReference type="ChEBI" id="CHEBI:43474"/>
        <dbReference type="ChEBI" id="CHEBI:84139"/>
        <dbReference type="EC" id="3.1.3.25"/>
    </reaction>
</comment>
<evidence type="ECO:0000256" key="7">
    <source>
        <dbReference type="ARBA" id="ARBA00022801"/>
    </source>
</evidence>
<gene>
    <name evidence="11" type="primary">IMPA</name>
    <name evidence="11" type="ORF">TSPGSL018_2225</name>
</gene>
<dbReference type="PANTHER" id="PTHR20854">
    <property type="entry name" value="INOSITOL MONOPHOSPHATASE"/>
    <property type="match status" value="1"/>
</dbReference>
<sequence>MSTQSFEGGQYREYLEVAKQAAFGAGEFISRAFSSTDKGVKDKGKATDLVTETDQACENYIRETIKKVFPEHKFIGEEEVAASGGIQPTLTNEPTWMCDPLDGTTNFVHGFPFVCTCIALVIDKQIVAGVVHNPVLRETFTAARGCGAFMNGNPISVTEEKELGRALCATEVGVHRDFETMMAISERLMKVTNATRSIRCSGSCAMNMCGVALGRLDAFFEIGFGGCWDVAAAALIVQEAGGQVLDPSGGEFDVMARRVLATNKYLDKPLSGIIASCFTGPNEPEAPEK</sequence>
<evidence type="ECO:0000256" key="1">
    <source>
        <dbReference type="ARBA" id="ARBA00001033"/>
    </source>
</evidence>
<dbReference type="CDD" id="cd01639">
    <property type="entry name" value="IMPase"/>
    <property type="match status" value="1"/>
</dbReference>
<dbReference type="FunFam" id="3.40.190.80:FF:000002">
    <property type="entry name" value="Inositol-1-monophosphatase"/>
    <property type="match status" value="1"/>
</dbReference>
<accession>A0A061RKM0</accession>
<dbReference type="FunFam" id="3.30.540.10:FF:000004">
    <property type="entry name" value="Inositol-1-monophosphatase"/>
    <property type="match status" value="1"/>
</dbReference>
<dbReference type="SUPFAM" id="SSF56655">
    <property type="entry name" value="Carbohydrate phosphatase"/>
    <property type="match status" value="1"/>
</dbReference>
<feature type="binding site" evidence="9">
    <location>
        <position position="229"/>
    </location>
    <ligand>
        <name>Mg(2+)</name>
        <dbReference type="ChEBI" id="CHEBI:18420"/>
        <label>1</label>
        <note>catalytic</note>
    </ligand>
</feature>
<comment type="pathway">
    <text evidence="3 10">Polyol metabolism; myo-inositol biosynthesis; myo-inositol from D-glucose 6-phosphate: step 2/2.</text>
</comment>
<evidence type="ECO:0000313" key="11">
    <source>
        <dbReference type="EMBL" id="JAC71304.1"/>
    </source>
</evidence>
<dbReference type="EC" id="3.1.3.25" evidence="10"/>
<dbReference type="Gene3D" id="3.40.190.80">
    <property type="match status" value="1"/>
</dbReference>
<organism evidence="11">
    <name type="scientific">Tetraselmis sp. GSL018</name>
    <dbReference type="NCBI Taxonomy" id="582737"/>
    <lineage>
        <taxon>Eukaryota</taxon>
        <taxon>Viridiplantae</taxon>
        <taxon>Chlorophyta</taxon>
        <taxon>core chlorophytes</taxon>
        <taxon>Chlorodendrophyceae</taxon>
        <taxon>Chlorodendrales</taxon>
        <taxon>Chlorodendraceae</taxon>
        <taxon>Tetraselmis</taxon>
    </lineage>
</organism>
<dbReference type="UniPathway" id="UPA00823">
    <property type="reaction ID" value="UER00788"/>
</dbReference>
<evidence type="ECO:0000256" key="5">
    <source>
        <dbReference type="ARBA" id="ARBA00022671"/>
    </source>
</evidence>
<dbReference type="InterPro" id="IPR033942">
    <property type="entry name" value="IMPase"/>
</dbReference>
<dbReference type="GO" id="GO:0008934">
    <property type="term" value="F:inositol monophosphate 1-phosphatase activity"/>
    <property type="evidence" value="ECO:0007669"/>
    <property type="project" value="InterPro"/>
</dbReference>
<comment type="similarity">
    <text evidence="4 10">Belongs to the inositol monophosphatase superfamily.</text>
</comment>
<dbReference type="Pfam" id="PF00459">
    <property type="entry name" value="Inositol_P"/>
    <property type="match status" value="1"/>
</dbReference>
<keyword evidence="6 9" id="KW-0479">Metal-binding</keyword>
<name>A0A061RKM0_9CHLO</name>
<feature type="binding site" evidence="9">
    <location>
        <position position="77"/>
    </location>
    <ligand>
        <name>Mg(2+)</name>
        <dbReference type="ChEBI" id="CHEBI:18420"/>
        <label>1</label>
        <note>catalytic</note>
    </ligand>
</feature>
<dbReference type="PANTHER" id="PTHR20854:SF4">
    <property type="entry name" value="INOSITOL-1-MONOPHOSPHATASE-RELATED"/>
    <property type="match status" value="1"/>
</dbReference>
<proteinExistence type="inferred from homology"/>
<dbReference type="PRINTS" id="PR00377">
    <property type="entry name" value="IMPHPHTASES"/>
</dbReference>
<evidence type="ECO:0000256" key="10">
    <source>
        <dbReference type="RuleBase" id="RU364068"/>
    </source>
</evidence>
<dbReference type="EMBL" id="GBEZ01014803">
    <property type="protein sequence ID" value="JAC71304.1"/>
    <property type="molecule type" value="Transcribed_RNA"/>
</dbReference>
<evidence type="ECO:0000256" key="9">
    <source>
        <dbReference type="PIRSR" id="PIRSR600760-2"/>
    </source>
</evidence>
<comment type="cofactor">
    <cofactor evidence="2 9 10">
        <name>Mg(2+)</name>
        <dbReference type="ChEBI" id="CHEBI:18420"/>
    </cofactor>
</comment>
<feature type="binding site" evidence="9">
    <location>
        <position position="101"/>
    </location>
    <ligand>
        <name>Mg(2+)</name>
        <dbReference type="ChEBI" id="CHEBI:18420"/>
        <label>1</label>
        <note>catalytic</note>
    </ligand>
</feature>
<keyword evidence="7 10" id="KW-0378">Hydrolase</keyword>
<keyword evidence="5" id="KW-0452">Lithium</keyword>